<gene>
    <name evidence="11" type="ORF">MNB_SUP05-5-1058</name>
</gene>
<dbReference type="EMBL" id="FPHJ01000047">
    <property type="protein sequence ID" value="SFV65172.1"/>
    <property type="molecule type" value="Genomic_DNA"/>
</dbReference>
<keyword evidence="5" id="KW-0479">Metal-binding</keyword>
<dbReference type="InterPro" id="IPR010138">
    <property type="entry name" value="UDP-diacylglucosamine_Hdrlase"/>
</dbReference>
<dbReference type="GO" id="GO:0046872">
    <property type="term" value="F:metal ion binding"/>
    <property type="evidence" value="ECO:0007669"/>
    <property type="project" value="UniProtKB-KW"/>
</dbReference>
<dbReference type="GO" id="GO:0016020">
    <property type="term" value="C:membrane"/>
    <property type="evidence" value="ECO:0007669"/>
    <property type="project" value="GOC"/>
</dbReference>
<dbReference type="EC" id="3.6.1.54" evidence="11"/>
<keyword evidence="4" id="KW-0441">Lipid A biosynthesis</keyword>
<sequence length="228" mass="26655">MNTLIISDLHLSSDEDKKTLLLIDFLNQQQNTIQQLFILGDLFNVWLGDDISIQLFPKLIHTFKNSSFPIYIIRGNRDFLLDKKFAKLSNTTLIKEPYVFEDFVLLHGDSFCTDDIKYQQFKKIIQSPITKKIFLSLPKIIRQKIAVFLREKSTISNQKKPTFIMDINQQSVNKFMSKYPNKTLIHGHTHKQKIHKNPSFKRIVLGDWNNTKGNALILNDEIKFIEIS</sequence>
<dbReference type="PANTHER" id="PTHR34990">
    <property type="entry name" value="UDP-2,3-DIACYLGLUCOSAMINE HYDROLASE-RELATED"/>
    <property type="match status" value="1"/>
</dbReference>
<name>A0A1W1CHJ1_9ZZZZ</name>
<feature type="domain" description="Calcineurin-like phosphoesterase" evidence="10">
    <location>
        <begin position="1"/>
        <end position="191"/>
    </location>
</feature>
<keyword evidence="1" id="KW-1003">Cell membrane</keyword>
<evidence type="ECO:0000256" key="1">
    <source>
        <dbReference type="ARBA" id="ARBA00022475"/>
    </source>
</evidence>
<evidence type="ECO:0000256" key="6">
    <source>
        <dbReference type="ARBA" id="ARBA00022801"/>
    </source>
</evidence>
<keyword evidence="7" id="KW-0443">Lipid metabolism</keyword>
<evidence type="ECO:0000256" key="5">
    <source>
        <dbReference type="ARBA" id="ARBA00022723"/>
    </source>
</evidence>
<keyword evidence="6 11" id="KW-0378">Hydrolase</keyword>
<evidence type="ECO:0000259" key="10">
    <source>
        <dbReference type="Pfam" id="PF00149"/>
    </source>
</evidence>
<dbReference type="GO" id="GO:0009245">
    <property type="term" value="P:lipid A biosynthetic process"/>
    <property type="evidence" value="ECO:0007669"/>
    <property type="project" value="UniProtKB-KW"/>
</dbReference>
<reference evidence="11" key="1">
    <citation type="submission" date="2016-10" db="EMBL/GenBank/DDBJ databases">
        <authorList>
            <person name="de Groot N.N."/>
        </authorList>
    </citation>
    <scope>NUCLEOTIDE SEQUENCE</scope>
</reference>
<dbReference type="SUPFAM" id="SSF56300">
    <property type="entry name" value="Metallo-dependent phosphatases"/>
    <property type="match status" value="1"/>
</dbReference>
<proteinExistence type="inferred from homology"/>
<evidence type="ECO:0000256" key="3">
    <source>
        <dbReference type="ARBA" id="ARBA00022519"/>
    </source>
</evidence>
<keyword evidence="3" id="KW-0997">Cell inner membrane</keyword>
<evidence type="ECO:0000313" key="11">
    <source>
        <dbReference type="EMBL" id="SFV65172.1"/>
    </source>
</evidence>
<evidence type="ECO:0000256" key="4">
    <source>
        <dbReference type="ARBA" id="ARBA00022556"/>
    </source>
</evidence>
<organism evidence="11">
    <name type="scientific">hydrothermal vent metagenome</name>
    <dbReference type="NCBI Taxonomy" id="652676"/>
    <lineage>
        <taxon>unclassified sequences</taxon>
        <taxon>metagenomes</taxon>
        <taxon>ecological metagenomes</taxon>
    </lineage>
</organism>
<dbReference type="NCBIfam" id="TIGR01854">
    <property type="entry name" value="lipid_A_lpxH"/>
    <property type="match status" value="1"/>
</dbReference>
<dbReference type="InterPro" id="IPR043461">
    <property type="entry name" value="LpxH-like"/>
</dbReference>
<protein>
    <submittedName>
        <fullName evidence="11">UDP-2,3-diacylglucosamine diphosphatase</fullName>
        <ecNumber evidence="11">3.6.1.54</ecNumber>
    </submittedName>
</protein>
<dbReference type="Pfam" id="PF00149">
    <property type="entry name" value="Metallophos"/>
    <property type="match status" value="1"/>
</dbReference>
<evidence type="ECO:0000256" key="9">
    <source>
        <dbReference type="ARBA" id="ARBA00023211"/>
    </source>
</evidence>
<dbReference type="GO" id="GO:0008758">
    <property type="term" value="F:UDP-2,3-diacylglucosamine hydrolase activity"/>
    <property type="evidence" value="ECO:0007669"/>
    <property type="project" value="TreeGrafter"/>
</dbReference>
<dbReference type="InterPro" id="IPR029052">
    <property type="entry name" value="Metallo-depent_PP-like"/>
</dbReference>
<dbReference type="PANTHER" id="PTHR34990:SF1">
    <property type="entry name" value="UDP-2,3-DIACYLGLUCOSAMINE HYDROLASE"/>
    <property type="match status" value="1"/>
</dbReference>
<dbReference type="NCBIfam" id="NF003743">
    <property type="entry name" value="PRK05340.1"/>
    <property type="match status" value="1"/>
</dbReference>
<dbReference type="CDD" id="cd07398">
    <property type="entry name" value="MPP_YbbF-LpxH"/>
    <property type="match status" value="1"/>
</dbReference>
<dbReference type="Gene3D" id="3.60.21.10">
    <property type="match status" value="1"/>
</dbReference>
<dbReference type="HAMAP" id="MF_00575">
    <property type="entry name" value="LpxH"/>
    <property type="match status" value="1"/>
</dbReference>
<dbReference type="GO" id="GO:0005737">
    <property type="term" value="C:cytoplasm"/>
    <property type="evidence" value="ECO:0007669"/>
    <property type="project" value="InterPro"/>
</dbReference>
<evidence type="ECO:0000256" key="7">
    <source>
        <dbReference type="ARBA" id="ARBA00023098"/>
    </source>
</evidence>
<keyword evidence="8" id="KW-0472">Membrane</keyword>
<dbReference type="AlphaFoldDB" id="A0A1W1CHJ1"/>
<dbReference type="InterPro" id="IPR004843">
    <property type="entry name" value="Calcineurin-like_PHP"/>
</dbReference>
<keyword evidence="2" id="KW-0444">Lipid biosynthesis</keyword>
<keyword evidence="9" id="KW-0464">Manganese</keyword>
<evidence type="ECO:0000256" key="2">
    <source>
        <dbReference type="ARBA" id="ARBA00022516"/>
    </source>
</evidence>
<accession>A0A1W1CHJ1</accession>
<evidence type="ECO:0000256" key="8">
    <source>
        <dbReference type="ARBA" id="ARBA00023136"/>
    </source>
</evidence>